<dbReference type="Pfam" id="PF13103">
    <property type="entry name" value="TonB_2"/>
    <property type="match status" value="1"/>
</dbReference>
<feature type="transmembrane region" description="Helical" evidence="6">
    <location>
        <begin position="20"/>
        <end position="41"/>
    </location>
</feature>
<dbReference type="Gene3D" id="3.30.1150.10">
    <property type="match status" value="1"/>
</dbReference>
<evidence type="ECO:0000256" key="4">
    <source>
        <dbReference type="ARBA" id="ARBA00023136"/>
    </source>
</evidence>
<feature type="region of interest" description="Disordered" evidence="5">
    <location>
        <begin position="74"/>
        <end position="154"/>
    </location>
</feature>
<evidence type="ECO:0000256" key="2">
    <source>
        <dbReference type="ARBA" id="ARBA00022692"/>
    </source>
</evidence>
<comment type="caution">
    <text evidence="8">The sequence shown here is derived from an EMBL/GenBank/DDBJ whole genome shotgun (WGS) entry which is preliminary data.</text>
</comment>
<keyword evidence="4 6" id="KW-0472">Membrane</keyword>
<evidence type="ECO:0000313" key="8">
    <source>
        <dbReference type="EMBL" id="MBI3015740.1"/>
    </source>
</evidence>
<evidence type="ECO:0000313" key="9">
    <source>
        <dbReference type="Proteomes" id="UP000741360"/>
    </source>
</evidence>
<keyword evidence="2 6" id="KW-0812">Transmembrane</keyword>
<protein>
    <submittedName>
        <fullName evidence="8">TonB family protein</fullName>
    </submittedName>
</protein>
<dbReference type="Proteomes" id="UP000741360">
    <property type="component" value="Unassembled WGS sequence"/>
</dbReference>
<dbReference type="InterPro" id="IPR006260">
    <property type="entry name" value="TonB/TolA_C"/>
</dbReference>
<feature type="transmembrane region" description="Helical" evidence="6">
    <location>
        <begin position="47"/>
        <end position="65"/>
    </location>
</feature>
<accession>A0A932GRN0</accession>
<feature type="compositionally biased region" description="Basic and acidic residues" evidence="5">
    <location>
        <begin position="124"/>
        <end position="141"/>
    </location>
</feature>
<dbReference type="GO" id="GO:0016020">
    <property type="term" value="C:membrane"/>
    <property type="evidence" value="ECO:0007669"/>
    <property type="project" value="UniProtKB-SubCell"/>
</dbReference>
<evidence type="ECO:0000259" key="7">
    <source>
        <dbReference type="PROSITE" id="PS52015"/>
    </source>
</evidence>
<keyword evidence="3 6" id="KW-1133">Transmembrane helix</keyword>
<evidence type="ECO:0000256" key="5">
    <source>
        <dbReference type="SAM" id="MobiDB-lite"/>
    </source>
</evidence>
<evidence type="ECO:0000256" key="1">
    <source>
        <dbReference type="ARBA" id="ARBA00004167"/>
    </source>
</evidence>
<feature type="domain" description="TonB C-terminal" evidence="7">
    <location>
        <begin position="174"/>
        <end position="266"/>
    </location>
</feature>
<dbReference type="PROSITE" id="PS52015">
    <property type="entry name" value="TONB_CTD"/>
    <property type="match status" value="1"/>
</dbReference>
<proteinExistence type="predicted"/>
<dbReference type="AlphaFoldDB" id="A0A932GRN0"/>
<dbReference type="EMBL" id="JACPSX010000229">
    <property type="protein sequence ID" value="MBI3015740.1"/>
    <property type="molecule type" value="Genomic_DNA"/>
</dbReference>
<dbReference type="SUPFAM" id="SSF74653">
    <property type="entry name" value="TolA/TonB C-terminal domain"/>
    <property type="match status" value="1"/>
</dbReference>
<feature type="compositionally biased region" description="Basic and acidic residues" evidence="5">
    <location>
        <begin position="90"/>
        <end position="99"/>
    </location>
</feature>
<dbReference type="InterPro" id="IPR037682">
    <property type="entry name" value="TonB_C"/>
</dbReference>
<gene>
    <name evidence="8" type="ORF">HYY65_11945</name>
</gene>
<evidence type="ECO:0000256" key="3">
    <source>
        <dbReference type="ARBA" id="ARBA00022989"/>
    </source>
</evidence>
<dbReference type="NCBIfam" id="TIGR01352">
    <property type="entry name" value="tonB_Cterm"/>
    <property type="match status" value="1"/>
</dbReference>
<sequence length="266" mass="28166">MALPIAHLDSREVWSLKGSFVASLATHLTLLTGVAVLSLSAHPRRLIFSPVTTVNLVAALDIFAADRARLGKKFQTAGKKSPTAPSKSTPEAEKSKPDPAELPQPVAAASAVKPAEIVKPALPKPEEKAANQETTQKDSGQESRALPPGTTGAALAGLPTSSGLSLDAANFPFGYYLVLLHRRISENWDPGPLGKEMAGEKVTVFFRILKNGALKDVQIEEPASSAALNRTAMRAVTAGTPFPPLPEDFTDDSLGVHFLFELPSTM</sequence>
<organism evidence="8 9">
    <name type="scientific">Tectimicrobiota bacterium</name>
    <dbReference type="NCBI Taxonomy" id="2528274"/>
    <lineage>
        <taxon>Bacteria</taxon>
        <taxon>Pseudomonadati</taxon>
        <taxon>Nitrospinota/Tectimicrobiota group</taxon>
        <taxon>Candidatus Tectimicrobiota</taxon>
    </lineage>
</organism>
<dbReference type="GO" id="GO:0055085">
    <property type="term" value="P:transmembrane transport"/>
    <property type="evidence" value="ECO:0007669"/>
    <property type="project" value="InterPro"/>
</dbReference>
<reference evidence="8" key="1">
    <citation type="submission" date="2020-07" db="EMBL/GenBank/DDBJ databases">
        <title>Huge and variable diversity of episymbiotic CPR bacteria and DPANN archaea in groundwater ecosystems.</title>
        <authorList>
            <person name="He C.Y."/>
            <person name="Keren R."/>
            <person name="Whittaker M."/>
            <person name="Farag I.F."/>
            <person name="Doudna J."/>
            <person name="Cate J.H.D."/>
            <person name="Banfield J.F."/>
        </authorList>
    </citation>
    <scope>NUCLEOTIDE SEQUENCE</scope>
    <source>
        <strain evidence="8">NC_groundwater_717_Ag_S-0.2um_59_8</strain>
    </source>
</reference>
<name>A0A932GRN0_UNCTE</name>
<comment type="subcellular location">
    <subcellularLocation>
        <location evidence="1">Membrane</location>
        <topology evidence="1">Single-pass membrane protein</topology>
    </subcellularLocation>
</comment>
<evidence type="ECO:0000256" key="6">
    <source>
        <dbReference type="SAM" id="Phobius"/>
    </source>
</evidence>